<evidence type="ECO:0000313" key="4">
    <source>
        <dbReference type="Proteomes" id="UP001152320"/>
    </source>
</evidence>
<keyword evidence="2" id="KW-0812">Transmembrane</keyword>
<comment type="caution">
    <text evidence="3">The sequence shown here is derived from an EMBL/GenBank/DDBJ whole genome shotgun (WGS) entry which is preliminary data.</text>
</comment>
<feature type="repeat" description="Filamin" evidence="1">
    <location>
        <begin position="128"/>
        <end position="234"/>
    </location>
</feature>
<dbReference type="SUPFAM" id="SSF81296">
    <property type="entry name" value="E set domains"/>
    <property type="match status" value="1"/>
</dbReference>
<keyword evidence="2" id="KW-0472">Membrane</keyword>
<dbReference type="Proteomes" id="UP001152320">
    <property type="component" value="Chromosome 2"/>
</dbReference>
<keyword evidence="4" id="KW-1185">Reference proteome</keyword>
<accession>A0A9Q1HHZ7</accession>
<gene>
    <name evidence="3" type="ORF">HOLleu_06335</name>
</gene>
<dbReference type="InterPro" id="IPR017868">
    <property type="entry name" value="Filamin/ABP280_repeat-like"/>
</dbReference>
<dbReference type="InterPro" id="IPR013783">
    <property type="entry name" value="Ig-like_fold"/>
</dbReference>
<reference evidence="3" key="1">
    <citation type="submission" date="2021-10" db="EMBL/GenBank/DDBJ databases">
        <title>Tropical sea cucumber genome reveals ecological adaptation and Cuvierian tubules defense mechanism.</title>
        <authorList>
            <person name="Chen T."/>
        </authorList>
    </citation>
    <scope>NUCLEOTIDE SEQUENCE</scope>
    <source>
        <strain evidence="3">Nanhai2018</strain>
        <tissue evidence="3">Muscle</tissue>
    </source>
</reference>
<keyword evidence="2" id="KW-1133">Transmembrane helix</keyword>
<proteinExistence type="predicted"/>
<name>A0A9Q1HHZ7_HOLLE</name>
<evidence type="ECO:0000313" key="3">
    <source>
        <dbReference type="EMBL" id="KAJ8047354.1"/>
    </source>
</evidence>
<sequence length="644" mass="73702">MDSSRINYNYRRFDPCTKYVRWMVYGVSVVYYVAVFYNSGSLRDNRVIRNDFSPPKMAVNYRDDFIGGTDFSERRSILPATKNLSSTVDVGENILPTDSNWLPPLKSTLYNIEQFSSGPILRVQHLVKKSSNLSTCEAVGEGLHRAEVGVTSSITVRLDPMRTQDFQQFFFSVLAVGEDHIFPANPQRVFSNSTNITFTYVPTFPGEYDLYVEEIFQRPPWQKQVPGSPFRLIVQGHHELDTDDFKVRTDKLPSCQTISQEDPSWVEGEWMTRKLTGRKHGVLRSGWVFQPKRCSFDIFTTDDIEIAAASKVPKTIAILGSSRERGIFLSLVDLALRKQEKIHIVQSDLSKCWGFIEFQLGNLHFIYQDFRVFRVDDIHARSKGGVNITCHNEIIAIEGNNLFQDAMRFLEKTLFGSRVWPDIIFLDTSKQQLSLLLKKIPPSWGGTIYPVQNFKSKCLTYYNAHGLLAAQKEAKASLSVDPRVAILDGFTLSTGMRHATESSPFILSSHHLHRWCNELNGEMRICGNPTEMVAQFLLGKVIAPKGKDVWMKSIDYKIREEVRLSNTRTIRLCHDCPKTLMPFHIKSEPDLHCYESAEGLQPNLKQNYTVWNDRLCPKECMQSQPVDKVYTQSVSVDVRKCTIR</sequence>
<dbReference type="PROSITE" id="PS50194">
    <property type="entry name" value="FILAMIN_REPEAT"/>
    <property type="match status" value="1"/>
</dbReference>
<organism evidence="3 4">
    <name type="scientific">Holothuria leucospilota</name>
    <name type="common">Black long sea cucumber</name>
    <name type="synonym">Mertensiothuria leucospilota</name>
    <dbReference type="NCBI Taxonomy" id="206669"/>
    <lineage>
        <taxon>Eukaryota</taxon>
        <taxon>Metazoa</taxon>
        <taxon>Echinodermata</taxon>
        <taxon>Eleutherozoa</taxon>
        <taxon>Echinozoa</taxon>
        <taxon>Holothuroidea</taxon>
        <taxon>Aspidochirotacea</taxon>
        <taxon>Aspidochirotida</taxon>
        <taxon>Holothuriidae</taxon>
        <taxon>Holothuria</taxon>
    </lineage>
</organism>
<dbReference type="Gene3D" id="2.60.40.10">
    <property type="entry name" value="Immunoglobulins"/>
    <property type="match status" value="1"/>
</dbReference>
<dbReference type="AlphaFoldDB" id="A0A9Q1HHZ7"/>
<dbReference type="InterPro" id="IPR014756">
    <property type="entry name" value="Ig_E-set"/>
</dbReference>
<protein>
    <submittedName>
        <fullName evidence="3">Uncharacterized protein</fullName>
    </submittedName>
</protein>
<evidence type="ECO:0000256" key="1">
    <source>
        <dbReference type="PROSITE-ProRule" id="PRU00087"/>
    </source>
</evidence>
<feature type="transmembrane region" description="Helical" evidence="2">
    <location>
        <begin position="20"/>
        <end position="37"/>
    </location>
</feature>
<dbReference type="OrthoDB" id="5334309at2759"/>
<evidence type="ECO:0000256" key="2">
    <source>
        <dbReference type="SAM" id="Phobius"/>
    </source>
</evidence>
<dbReference type="EMBL" id="JAIZAY010000002">
    <property type="protein sequence ID" value="KAJ8047354.1"/>
    <property type="molecule type" value="Genomic_DNA"/>
</dbReference>